<evidence type="ECO:0000313" key="3">
    <source>
        <dbReference type="Proteomes" id="UP000663505"/>
    </source>
</evidence>
<dbReference type="AlphaFoldDB" id="A0A9X7VUJ1"/>
<dbReference type="RefSeq" id="WP_206654857.1">
    <property type="nucleotide sequence ID" value="NZ_CP071182.1"/>
</dbReference>
<name>A0A9X7VUJ1_9BACL</name>
<keyword evidence="1" id="KW-0812">Transmembrane</keyword>
<organism evidence="2 3">
    <name type="scientific">Alicyclobacillus mengziensis</name>
    <dbReference type="NCBI Taxonomy" id="2931921"/>
    <lineage>
        <taxon>Bacteria</taxon>
        <taxon>Bacillati</taxon>
        <taxon>Bacillota</taxon>
        <taxon>Bacilli</taxon>
        <taxon>Bacillales</taxon>
        <taxon>Alicyclobacillaceae</taxon>
        <taxon>Alicyclobacillus</taxon>
    </lineage>
</organism>
<dbReference type="EMBL" id="CP071182">
    <property type="protein sequence ID" value="QSO45489.1"/>
    <property type="molecule type" value="Genomic_DNA"/>
</dbReference>
<dbReference type="Proteomes" id="UP000663505">
    <property type="component" value="Chromosome"/>
</dbReference>
<proteinExistence type="predicted"/>
<feature type="transmembrane region" description="Helical" evidence="1">
    <location>
        <begin position="20"/>
        <end position="44"/>
    </location>
</feature>
<reference evidence="2 3" key="1">
    <citation type="submission" date="2021-02" db="EMBL/GenBank/DDBJ databases">
        <title>Alicyclobacillus curvatus sp. nov. and Alicyclobacillus mengziensis sp. nov., two acidophilic bacteria isolated from acid mine drainage.</title>
        <authorList>
            <person name="Huang Y."/>
        </authorList>
    </citation>
    <scope>NUCLEOTIDE SEQUENCE [LARGE SCALE GENOMIC DNA]</scope>
    <source>
        <strain evidence="2 3">S30H14</strain>
    </source>
</reference>
<protein>
    <submittedName>
        <fullName evidence="2">Uncharacterized protein</fullName>
    </submittedName>
</protein>
<gene>
    <name evidence="2" type="ORF">JZ786_12985</name>
</gene>
<keyword evidence="3" id="KW-1185">Reference proteome</keyword>
<keyword evidence="1" id="KW-0472">Membrane</keyword>
<evidence type="ECO:0000313" key="2">
    <source>
        <dbReference type="EMBL" id="QSO45489.1"/>
    </source>
</evidence>
<accession>A0A9X7VUJ1</accession>
<keyword evidence="1" id="KW-1133">Transmembrane helix</keyword>
<sequence>MDNPNDKKVGLFATTFLIPAGEWVITAGAAMVAIGLTINASIAAKKAQKGSTRSGTETKQI</sequence>
<dbReference type="KEGG" id="afx:JZ786_12985"/>
<evidence type="ECO:0000256" key="1">
    <source>
        <dbReference type="SAM" id="Phobius"/>
    </source>
</evidence>